<feature type="domain" description="VOC" evidence="1">
    <location>
        <begin position="3"/>
        <end position="129"/>
    </location>
</feature>
<name>A0ABT9U379_PAEHA</name>
<dbReference type="Proteomes" id="UP001229346">
    <property type="component" value="Unassembled WGS sequence"/>
</dbReference>
<keyword evidence="2" id="KW-0456">Lyase</keyword>
<comment type="caution">
    <text evidence="2">The sequence shown here is derived from an EMBL/GenBank/DDBJ whole genome shotgun (WGS) entry which is preliminary data.</text>
</comment>
<dbReference type="InterPro" id="IPR053863">
    <property type="entry name" value="Glyoxy/Ble-like_N"/>
</dbReference>
<gene>
    <name evidence="2" type="ORF">J2T15_003545</name>
</gene>
<dbReference type="EMBL" id="JAUSSU010000007">
    <property type="protein sequence ID" value="MDQ0114090.1"/>
    <property type="molecule type" value="Genomic_DNA"/>
</dbReference>
<dbReference type="InterPro" id="IPR029068">
    <property type="entry name" value="Glyas_Bleomycin-R_OHBP_Dase"/>
</dbReference>
<reference evidence="2 3" key="1">
    <citation type="submission" date="2023-07" db="EMBL/GenBank/DDBJ databases">
        <title>Sorghum-associated microbial communities from plants grown in Nebraska, USA.</title>
        <authorList>
            <person name="Schachtman D."/>
        </authorList>
    </citation>
    <scope>NUCLEOTIDE SEQUENCE [LARGE SCALE GENOMIC DNA]</scope>
    <source>
        <strain evidence="2 3">CC482</strain>
    </source>
</reference>
<evidence type="ECO:0000259" key="1">
    <source>
        <dbReference type="PROSITE" id="PS51819"/>
    </source>
</evidence>
<keyword evidence="3" id="KW-1185">Reference proteome</keyword>
<dbReference type="RefSeq" id="WP_307205410.1">
    <property type="nucleotide sequence ID" value="NZ_JAUSSU010000007.1"/>
</dbReference>
<dbReference type="PANTHER" id="PTHR36503:SF2">
    <property type="entry name" value="BLR2408 PROTEIN"/>
    <property type="match status" value="1"/>
</dbReference>
<dbReference type="Gene3D" id="3.10.180.10">
    <property type="entry name" value="2,3-Dihydroxybiphenyl 1,2-Dioxygenase, domain 1"/>
    <property type="match status" value="1"/>
</dbReference>
<evidence type="ECO:0000313" key="2">
    <source>
        <dbReference type="EMBL" id="MDQ0114090.1"/>
    </source>
</evidence>
<evidence type="ECO:0000313" key="3">
    <source>
        <dbReference type="Proteomes" id="UP001229346"/>
    </source>
</evidence>
<dbReference type="Pfam" id="PF22677">
    <property type="entry name" value="Ble-like_N"/>
    <property type="match status" value="1"/>
</dbReference>
<protein>
    <submittedName>
        <fullName evidence="2">Lactoylglutathione lyase</fullName>
    </submittedName>
</protein>
<dbReference type="GO" id="GO:0016829">
    <property type="term" value="F:lyase activity"/>
    <property type="evidence" value="ECO:0007669"/>
    <property type="project" value="UniProtKB-KW"/>
</dbReference>
<sequence>MAKELWLNLPVKDVARSRKFFSELGFKFHPRHENSDEMAGLIIGDKQVMVMLFPEAVFKSFISNEIADTKLGTEVLISIDAQSKQEVDELIARAVAAGGEQIGKSSDQGWMYGGGFIDLDGHRWNVLYMDESKIPKD</sequence>
<accession>A0ABT9U379</accession>
<organism evidence="2 3">
    <name type="scientific">Paenibacillus harenae</name>
    <dbReference type="NCBI Taxonomy" id="306543"/>
    <lineage>
        <taxon>Bacteria</taxon>
        <taxon>Bacillati</taxon>
        <taxon>Bacillota</taxon>
        <taxon>Bacilli</taxon>
        <taxon>Bacillales</taxon>
        <taxon>Paenibacillaceae</taxon>
        <taxon>Paenibacillus</taxon>
    </lineage>
</organism>
<dbReference type="PANTHER" id="PTHR36503">
    <property type="entry name" value="BLR2520 PROTEIN"/>
    <property type="match status" value="1"/>
</dbReference>
<proteinExistence type="predicted"/>
<dbReference type="SUPFAM" id="SSF54593">
    <property type="entry name" value="Glyoxalase/Bleomycin resistance protein/Dihydroxybiphenyl dioxygenase"/>
    <property type="match status" value="1"/>
</dbReference>
<dbReference type="InterPro" id="IPR037523">
    <property type="entry name" value="VOC_core"/>
</dbReference>
<dbReference type="PROSITE" id="PS51819">
    <property type="entry name" value="VOC"/>
    <property type="match status" value="1"/>
</dbReference>